<comment type="caution">
    <text evidence="1">The sequence shown here is derived from an EMBL/GenBank/DDBJ whole genome shotgun (WGS) entry which is preliminary data.</text>
</comment>
<evidence type="ECO:0000313" key="1">
    <source>
        <dbReference type="EMBL" id="KAH9798577.1"/>
    </source>
</evidence>
<name>A0ACB8NL14_CITSI</name>
<proteinExistence type="predicted"/>
<dbReference type="EMBL" id="CM039170">
    <property type="protein sequence ID" value="KAH9798577.1"/>
    <property type="molecule type" value="Genomic_DNA"/>
</dbReference>
<reference evidence="2" key="1">
    <citation type="journal article" date="2023" name="Hortic. Res.">
        <title>A chromosome-level phased genome enabling allele-level studies in sweet orange: a case study on citrus Huanglongbing tolerance.</title>
        <authorList>
            <person name="Wu B."/>
            <person name="Yu Q."/>
            <person name="Deng Z."/>
            <person name="Duan Y."/>
            <person name="Luo F."/>
            <person name="Gmitter F. Jr."/>
        </authorList>
    </citation>
    <scope>NUCLEOTIDE SEQUENCE [LARGE SCALE GENOMIC DNA]</scope>
    <source>
        <strain evidence="2">cv. Valencia</strain>
    </source>
</reference>
<protein>
    <submittedName>
        <fullName evidence="1">Uncharacterized protein</fullName>
    </submittedName>
</protein>
<gene>
    <name evidence="1" type="ORF">KPL71_000064</name>
</gene>
<keyword evidence="2" id="KW-1185">Reference proteome</keyword>
<sequence length="1584" mass="179207">MANSEILSALQTLQATFDTKLDGQQLSIHQTIQQFMTSVDSRFEELRTEIHGSSNKPVGSSNPSHPSSSKYDGVLTGSEVSPVLRSMKMDVPKFDGSDPTGWIFRIEEFFDFHDTPEILRLRIVSFHMEGRAAAWYQWMKNNHLLTTWQEFLANLRYRFGASLYEDPQGDLSKLSQTTTVADFQSAFEDLMNKVTGISEPLLISFFITGLKPNIRRELLFSRPSSLMETFALARAFEAKYDEVKQSSRSWPKWQQPHPLSPGFQTQPKPIYPSSSPATVTTAITPVSSSTLPSQTHNTNKSNTLPALLPTPTLPIRRLSPAELRDKREKGLCYNCDQKYSSNHRCRSKFLILMGTDDDDLEPKNNEEPSELVDAGITGDISSLNALAGQANPRSLRLIGEIDSHTFQVLIDSGSTHNFIKPALAERLGLAIHPTTNFRVYIGNGDFLVCKQFCPQVNLTMQGTAFMVDLFILPIEGTDVVLGIQWLQKLGKVSHDYSALTMEFSLNEQPVMLRGDLSSNTLITYNQLQALVQSDTVTSLCALQPVPAIDALPSFSITDTSSLEFPSSLPAPFLNLLQQYKQLFLQPSSLPPHRTIDHKIHLFPNTAPVNVRPYRYPHFQKSEMEKLIREMSEQGIIRPSQSPFSSPVLLVKKKDGTYRFCVDYRALNAVTIKDKFPIPTIDELFDELGGATIFSKLDLRAGYHQIRVHNRDIYKTAFRTHEGHYEFLVMPFGLTNAPSTFQATMNQIFAAHLRKFVIVFFDDILVYSSSMAEHLLHLEKVLACLHLHQFFIKLSKCLFCQATIEYLGHIVSASGVQADPQKIDAMLNWLIPRSIKQLRGFLGLTGYYRRFIRGYASLAAPLTDLLRKDAFQWNLTAMEAFEALKQAMVQAPVLKLPNFASEFVIETDASNVGIGAVLTQHGHPIAYFSKKLGPKLRASSTYIKELHAIVEAVYKWRQYLLGRFFVIRTDHKSIKELLQQVIQTPDQQVYLRKLLGFQFRIEYRPGRTNSAADALSRVHETASEDNINISPTCLSFNSHPSFELLQSLLNENTTLPDLISLHQQLLQGKLSADFSVQNGFLLHRQRYYISPTSSLKVVLLQEFHSTPLAGHVGVTRTLIRLSSTFYWPKMRHDVETFIRECLICQQTKYSTQAPAGLLQPLPIPNMVWDEVTMDFVTGLPLAQGFSVILVVVDRLTKFAHFGPLPCQFTALKTAELFVDMVIKIHGFPSSIISDRDPVFLSNFWKQLFLLSGTTLRHSTAYHPQTDGHTEVVNRGLEQYLRAFTQDKPRKWVSLLSWAEFSYNSHFHSGLTMSPYQALFGRLPPTIPHCAKGSTSIQALEDILLERNTLLQSLKANLRQAQHRMAQKANAHRREAHFEVGDKVLVKLQPYRQTTIASRACQKLAKRYYGPFTVLARVGSVAYKLELPSTSKIHSVFHISVLKPYHGNDHAISHPLPELSVDNHPLLLPAAICATRIVLQQGKPTPQVLVQWTDSSPENSSWENFDAFCKLYPVFHLEDKVCFQEGGNDTNLYIKLEPSEGAQVEELNQEPTVSQPKEDIHHQPVQENQRPKRIKKLPDWLRDYVV</sequence>
<organism evidence="1 2">
    <name type="scientific">Citrus sinensis</name>
    <name type="common">Sweet orange</name>
    <name type="synonym">Citrus aurantium var. sinensis</name>
    <dbReference type="NCBI Taxonomy" id="2711"/>
    <lineage>
        <taxon>Eukaryota</taxon>
        <taxon>Viridiplantae</taxon>
        <taxon>Streptophyta</taxon>
        <taxon>Embryophyta</taxon>
        <taxon>Tracheophyta</taxon>
        <taxon>Spermatophyta</taxon>
        <taxon>Magnoliopsida</taxon>
        <taxon>eudicotyledons</taxon>
        <taxon>Gunneridae</taxon>
        <taxon>Pentapetalae</taxon>
        <taxon>rosids</taxon>
        <taxon>malvids</taxon>
        <taxon>Sapindales</taxon>
        <taxon>Rutaceae</taxon>
        <taxon>Aurantioideae</taxon>
        <taxon>Citrus</taxon>
    </lineage>
</organism>
<evidence type="ECO:0000313" key="2">
    <source>
        <dbReference type="Proteomes" id="UP000829398"/>
    </source>
</evidence>
<accession>A0ACB8NL14</accession>
<dbReference type="Proteomes" id="UP000829398">
    <property type="component" value="Chromosome 1"/>
</dbReference>